<proteinExistence type="predicted"/>
<organism evidence="1 2">
    <name type="scientific">Teladorsagia circumcincta</name>
    <name type="common">Brown stomach worm</name>
    <name type="synonym">Ostertagia circumcincta</name>
    <dbReference type="NCBI Taxonomy" id="45464"/>
    <lineage>
        <taxon>Eukaryota</taxon>
        <taxon>Metazoa</taxon>
        <taxon>Ecdysozoa</taxon>
        <taxon>Nematoda</taxon>
        <taxon>Chromadorea</taxon>
        <taxon>Rhabditida</taxon>
        <taxon>Rhabditina</taxon>
        <taxon>Rhabditomorpha</taxon>
        <taxon>Strongyloidea</taxon>
        <taxon>Trichostrongylidae</taxon>
        <taxon>Teladorsagia</taxon>
    </lineage>
</organism>
<reference evidence="1 2" key="1">
    <citation type="submission" date="2015-09" db="EMBL/GenBank/DDBJ databases">
        <title>Draft genome of the parasitic nematode Teladorsagia circumcincta isolate WARC Sus (inbred).</title>
        <authorList>
            <person name="Mitreva M."/>
        </authorList>
    </citation>
    <scope>NUCLEOTIDE SEQUENCE [LARGE SCALE GENOMIC DNA]</scope>
    <source>
        <strain evidence="1 2">S</strain>
    </source>
</reference>
<dbReference type="Pfam" id="PF14750">
    <property type="entry name" value="INTS2"/>
    <property type="match status" value="1"/>
</dbReference>
<dbReference type="OrthoDB" id="70899at2759"/>
<dbReference type="GO" id="GO:0032039">
    <property type="term" value="C:integrator complex"/>
    <property type="evidence" value="ECO:0007669"/>
    <property type="project" value="InterPro"/>
</dbReference>
<dbReference type="AlphaFoldDB" id="A0A2G9TQT8"/>
<evidence type="ECO:0000313" key="2">
    <source>
        <dbReference type="Proteomes" id="UP000230423"/>
    </source>
</evidence>
<protein>
    <submittedName>
        <fullName evidence="1">Uncharacterized protein</fullName>
    </submittedName>
</protein>
<dbReference type="InterPro" id="IPR029321">
    <property type="entry name" value="INTS2"/>
</dbReference>
<dbReference type="PANTHER" id="PTHR28608:SF1">
    <property type="entry name" value="INTEGRATOR COMPLEX SUBUNIT 2"/>
    <property type="match status" value="1"/>
</dbReference>
<dbReference type="PANTHER" id="PTHR28608">
    <property type="entry name" value="INTEGRATOR COMPLEX SUBUNIT 2"/>
    <property type="match status" value="1"/>
</dbReference>
<dbReference type="Proteomes" id="UP000230423">
    <property type="component" value="Unassembled WGS sequence"/>
</dbReference>
<sequence length="146" mass="16281">MIRPLVENIPSMFVATEYIQEMLALPNMKRRIFAVCLMAEVGRKYRLPESAASLNMVIDTLNSLLKFTQMPGNHALFTAITPSLGHIVPVFPQLAPLVSALMLRISSVTRAQLAMNCLDARPQGSRERRLANAVERVLSSRVFITD</sequence>
<evidence type="ECO:0000313" key="1">
    <source>
        <dbReference type="EMBL" id="PIO60356.1"/>
    </source>
</evidence>
<name>A0A2G9TQT8_TELCI</name>
<dbReference type="GO" id="GO:0034472">
    <property type="term" value="P:snRNA 3'-end processing"/>
    <property type="evidence" value="ECO:0007669"/>
    <property type="project" value="TreeGrafter"/>
</dbReference>
<gene>
    <name evidence="1" type="ORF">TELCIR_18149</name>
</gene>
<dbReference type="EMBL" id="KZ355646">
    <property type="protein sequence ID" value="PIO60356.1"/>
    <property type="molecule type" value="Genomic_DNA"/>
</dbReference>
<accession>A0A2G9TQT8</accession>
<keyword evidence="2" id="KW-1185">Reference proteome</keyword>